<dbReference type="AlphaFoldDB" id="A0A060X3A8"/>
<proteinExistence type="predicted"/>
<gene>
    <name evidence="5" type="ORF">GSONMT00044233001</name>
</gene>
<name>A0A060X3A8_ONCMY</name>
<evidence type="ECO:0000313" key="5">
    <source>
        <dbReference type="EMBL" id="CDQ71345.1"/>
    </source>
</evidence>
<dbReference type="STRING" id="8022.A0A060X3A8"/>
<reference evidence="5" key="1">
    <citation type="journal article" date="2014" name="Nat. Commun.">
        <title>The rainbow trout genome provides novel insights into evolution after whole-genome duplication in vertebrates.</title>
        <authorList>
            <person name="Berthelot C."/>
            <person name="Brunet F."/>
            <person name="Chalopin D."/>
            <person name="Juanchich A."/>
            <person name="Bernard M."/>
            <person name="Noel B."/>
            <person name="Bento P."/>
            <person name="Da Silva C."/>
            <person name="Labadie K."/>
            <person name="Alberti A."/>
            <person name="Aury J.M."/>
            <person name="Louis A."/>
            <person name="Dehais P."/>
            <person name="Bardou P."/>
            <person name="Montfort J."/>
            <person name="Klopp C."/>
            <person name="Cabau C."/>
            <person name="Gaspin C."/>
            <person name="Thorgaard G.H."/>
            <person name="Boussaha M."/>
            <person name="Quillet E."/>
            <person name="Guyomard R."/>
            <person name="Galiana D."/>
            <person name="Bobe J."/>
            <person name="Volff J.N."/>
            <person name="Genet C."/>
            <person name="Wincker P."/>
            <person name="Jaillon O."/>
            <person name="Roest Crollius H."/>
            <person name="Guiguen Y."/>
        </authorList>
    </citation>
    <scope>NUCLEOTIDE SEQUENCE [LARGE SCALE GENOMIC DNA]</scope>
</reference>
<evidence type="ECO:0000313" key="6">
    <source>
        <dbReference type="Proteomes" id="UP000193380"/>
    </source>
</evidence>
<feature type="domain" description="Tubby N-terminal" evidence="4">
    <location>
        <begin position="21"/>
        <end position="100"/>
    </location>
</feature>
<feature type="region of interest" description="Disordered" evidence="3">
    <location>
        <begin position="59"/>
        <end position="97"/>
    </location>
</feature>
<dbReference type="PaxDb" id="8022-A0A060X3A8"/>
<evidence type="ECO:0000256" key="1">
    <source>
        <dbReference type="ARBA" id="ARBA00004496"/>
    </source>
</evidence>
<dbReference type="EMBL" id="FR904763">
    <property type="protein sequence ID" value="CDQ71345.1"/>
    <property type="molecule type" value="Genomic_DNA"/>
</dbReference>
<dbReference type="InterPro" id="IPR005398">
    <property type="entry name" value="Tubby_N"/>
</dbReference>
<dbReference type="Proteomes" id="UP000193380">
    <property type="component" value="Unassembled WGS sequence"/>
</dbReference>
<evidence type="ECO:0000259" key="4">
    <source>
        <dbReference type="Pfam" id="PF16322"/>
    </source>
</evidence>
<dbReference type="GO" id="GO:0005737">
    <property type="term" value="C:cytoplasm"/>
    <property type="evidence" value="ECO:0007669"/>
    <property type="project" value="UniProtKB-SubCell"/>
</dbReference>
<dbReference type="Pfam" id="PF16322">
    <property type="entry name" value="Tub_N"/>
    <property type="match status" value="1"/>
</dbReference>
<comment type="subcellular location">
    <subcellularLocation>
        <location evidence="1">Cytoplasm</location>
    </subcellularLocation>
</comment>
<accession>A0A060X3A8</accession>
<keyword evidence="2" id="KW-0963">Cytoplasm</keyword>
<evidence type="ECO:0000256" key="2">
    <source>
        <dbReference type="ARBA" id="ARBA00022490"/>
    </source>
</evidence>
<organism evidence="5 6">
    <name type="scientific">Oncorhynchus mykiss</name>
    <name type="common">Rainbow trout</name>
    <name type="synonym">Salmo gairdneri</name>
    <dbReference type="NCBI Taxonomy" id="8022"/>
    <lineage>
        <taxon>Eukaryota</taxon>
        <taxon>Metazoa</taxon>
        <taxon>Chordata</taxon>
        <taxon>Craniata</taxon>
        <taxon>Vertebrata</taxon>
        <taxon>Euteleostomi</taxon>
        <taxon>Actinopterygii</taxon>
        <taxon>Neopterygii</taxon>
        <taxon>Teleostei</taxon>
        <taxon>Protacanthopterygii</taxon>
        <taxon>Salmoniformes</taxon>
        <taxon>Salmonidae</taxon>
        <taxon>Salmoninae</taxon>
        <taxon>Oncorhynchus</taxon>
    </lineage>
</organism>
<sequence>MNLICCSLAGASDGAVQRGRRSRARRTKQCEEQAPLVESYLSSNRSTIYHVQEAEHEEVKVVADNQAPRSAKKGKASTSSTPQTGSGKKERKGKHKGQACCCCLQTDQETDRETGRLQQHAWSSLSVCWSTVQHVSVWLSSVSYRDGNETIQLKSSGFQ</sequence>
<reference evidence="5" key="2">
    <citation type="submission" date="2014-03" db="EMBL/GenBank/DDBJ databases">
        <authorList>
            <person name="Genoscope - CEA"/>
        </authorList>
    </citation>
    <scope>NUCLEOTIDE SEQUENCE</scope>
</reference>
<protein>
    <recommendedName>
        <fullName evidence="4">Tubby N-terminal domain-containing protein</fullName>
    </recommendedName>
</protein>
<dbReference type="PRINTS" id="PR01574">
    <property type="entry name" value="TUBBYPROTEIN"/>
</dbReference>
<evidence type="ECO:0000256" key="3">
    <source>
        <dbReference type="SAM" id="MobiDB-lite"/>
    </source>
</evidence>